<sequence>MAKGKLLREKRAAEQRKDWREVATLCNALGGELQAEGDLQGALEHHRQEQLACTQLQDTLGIGVAHRRIGEVLCELGNTEEALVHQQQHLNLAKEAGSLLEQQRAYATIGRTLLDRAIQQTTADDVSLDAAKENFLHSLQKCKELPVGSVEADELALMRCRLYLNLGLVADQKGDGSTAVVLITQSSTLGRQWSFHEDLYRCHFALGTIYWKQKKFGLALEEAKQTVTLSAKLSIFEKVESRKSVGRIYLIIGDLFEAKRSFTAAYKLAAANKGDVSDLKLFVKGTTQLINLKNIDLDDLLEEQSIKHFEKMGDLYAQIKCFEKAIECYKKVVDEALFLGKNEEDMAPIYYSIAQTYDENKQYEEARSYYEKEYEVRLKGEPAEACKTMLAIAGVAENLDEHYNELKQYYDSALELSEKAVHPKLMLHVLRLHVALDDIPPDQKVDVNAKIRCIMEKHGLDSDCELSDDEDNTSTVESDVDLSETDEEYDNVKSNSSNTVTVKNILKTNQFGETALHKACIAGDLKKVKSLVKDGHAVNVRDSAGWLPLHEASNHGHIELVNFLLTVGAAINDRGGKECNGTTPLHDAASCGHWKIMKLLIKKGASAISKNDDGEIPLNSLCSFKARSDLNEEDLKEYNEVERQLRDAMETAGYQVSLNVSTFESSNNRITSNKSFSNLGENLNMSHSRHENTFHKDDHSDDDSESVDEDADPVDVCPREEKAAVPLYRSAISSLGSAATRSPGLLEINTLREYKQATKKAKSGLIEEKEFVGENDFIENDLRVNSRKRKRPSPRAFSELFTNPNKERRITVGNNYQKPNRRSFPPKTKQTKLSVIINRYSAAVSSKTNSKTTDDLRIRSDTDDSHVTDVENEQYDTIVGGEHTNIEEMCPPQLLSDSTNISPSSTNYNTVNNITTSGPMRLRVKVEDKTLLVPIAETSCDCSIEWLTGEVSRRYYQLTGIKPTITLKTSDGAILHPSDPITQVLGADREELVASVTGWELPPLQQRYKQDCLYYRQTPCPLVAQALTAADSSGSLDLQRVTRSLSQLKLVIRAVQRHQNLHTLSFTYTKLNDEGFTSLLEVLPSLTGLSTINLQATGITKKSVTDWTERIDNNEFSKTSLSNINISYNSLIGCTLSNITSLLSLPNITSLNLKHCYLNMQQICPMKSYPLLQILQLDYNSISCSPLKLLLSSIPSIKCLSLCGLQCPTDSSNNISLALTNLLGGGQECVLEDLDLTHTNLSSFDLDNIRAYLYRCPNLNRLSLAHNNQLTEDSVTAVIEELSINFNVPLTSLQLHGLSNLNSDNFASAVIQVLQRKSSMQKPIQSLSYRTFPHSNLIIDTWQALFNDKSKVNNVGSEVFLDVIR</sequence>
<dbReference type="Gene3D" id="3.10.20.90">
    <property type="entry name" value="Phosphatidylinositol 3-kinase Catalytic Subunit, Chain A, domain 1"/>
    <property type="match status" value="1"/>
</dbReference>
<dbReference type="Gene3D" id="1.25.40.10">
    <property type="entry name" value="Tetratricopeptide repeat domain"/>
    <property type="match status" value="2"/>
</dbReference>
<dbReference type="SUPFAM" id="SSF48403">
    <property type="entry name" value="Ankyrin repeat"/>
    <property type="match status" value="1"/>
</dbReference>
<evidence type="ECO:0000256" key="2">
    <source>
        <dbReference type="ARBA" id="ARBA00022614"/>
    </source>
</evidence>
<dbReference type="Pfam" id="PF12796">
    <property type="entry name" value="Ank_2"/>
    <property type="match status" value="1"/>
</dbReference>
<dbReference type="PROSITE" id="PS50088">
    <property type="entry name" value="ANK_REPEAT"/>
    <property type="match status" value="3"/>
</dbReference>
<keyword evidence="6" id="KW-0802">TPR repeat</keyword>
<protein>
    <submittedName>
        <fullName evidence="8">Tonsoku-like protein</fullName>
    </submittedName>
</protein>
<dbReference type="InterPro" id="IPR019734">
    <property type="entry name" value="TPR_rpt"/>
</dbReference>
<feature type="repeat" description="ANK" evidence="5">
    <location>
        <begin position="511"/>
        <end position="543"/>
    </location>
</feature>
<dbReference type="Gene3D" id="1.25.40.20">
    <property type="entry name" value="Ankyrin repeat-containing domain"/>
    <property type="match status" value="1"/>
</dbReference>
<dbReference type="Pfam" id="PF00023">
    <property type="entry name" value="Ank"/>
    <property type="match status" value="1"/>
</dbReference>
<evidence type="ECO:0000256" key="6">
    <source>
        <dbReference type="PROSITE-ProRule" id="PRU00339"/>
    </source>
</evidence>
<dbReference type="Pfam" id="PF13424">
    <property type="entry name" value="TPR_12"/>
    <property type="match status" value="1"/>
</dbReference>
<dbReference type="GO" id="GO:0000724">
    <property type="term" value="P:double-strand break repair via homologous recombination"/>
    <property type="evidence" value="ECO:0007669"/>
    <property type="project" value="TreeGrafter"/>
</dbReference>
<feature type="repeat" description="ANK" evidence="5">
    <location>
        <begin position="580"/>
        <end position="612"/>
    </location>
</feature>
<evidence type="ECO:0000256" key="5">
    <source>
        <dbReference type="PROSITE-ProRule" id="PRU00023"/>
    </source>
</evidence>
<dbReference type="InterPro" id="IPR011990">
    <property type="entry name" value="TPR-like_helical_dom_sf"/>
</dbReference>
<evidence type="ECO:0000313" key="8">
    <source>
        <dbReference type="EMBL" id="LAC19822.1"/>
    </source>
</evidence>
<evidence type="ECO:0000256" key="7">
    <source>
        <dbReference type="SAM" id="MobiDB-lite"/>
    </source>
</evidence>
<dbReference type="PANTHER" id="PTHR46358">
    <property type="entry name" value="TONSOKU-LIKE PROTEIN"/>
    <property type="match status" value="1"/>
</dbReference>
<feature type="repeat" description="ANK" evidence="5">
    <location>
        <begin position="544"/>
        <end position="576"/>
    </location>
</feature>
<dbReference type="SUPFAM" id="SSF48452">
    <property type="entry name" value="TPR-like"/>
    <property type="match status" value="2"/>
</dbReference>
<keyword evidence="2" id="KW-0433">Leucine-rich repeat</keyword>
<feature type="region of interest" description="Disordered" evidence="7">
    <location>
        <begin position="691"/>
        <end position="714"/>
    </location>
</feature>
<evidence type="ECO:0000256" key="4">
    <source>
        <dbReference type="ARBA" id="ARBA00023242"/>
    </source>
</evidence>
<dbReference type="InterPro" id="IPR032675">
    <property type="entry name" value="LRR_dom_sf"/>
</dbReference>
<feature type="region of interest" description="Disordered" evidence="7">
    <location>
        <begin position="464"/>
        <end position="494"/>
    </location>
</feature>
<evidence type="ECO:0000256" key="1">
    <source>
        <dbReference type="ARBA" id="ARBA00004123"/>
    </source>
</evidence>
<dbReference type="SUPFAM" id="SSF52047">
    <property type="entry name" value="RNI-like"/>
    <property type="match status" value="1"/>
</dbReference>
<feature type="repeat" description="TPR" evidence="6">
    <location>
        <begin position="347"/>
        <end position="380"/>
    </location>
</feature>
<feature type="compositionally biased region" description="Acidic residues" evidence="7">
    <location>
        <begin position="464"/>
        <end position="489"/>
    </location>
</feature>
<proteinExistence type="evidence at transcript level"/>
<dbReference type="PROSITE" id="PS50005">
    <property type="entry name" value="TPR"/>
    <property type="match status" value="1"/>
</dbReference>
<dbReference type="PROSITE" id="PS50297">
    <property type="entry name" value="ANK_REP_REGION"/>
    <property type="match status" value="3"/>
</dbReference>
<name>A0A6A7FP06_9CRUS</name>
<evidence type="ECO:0000256" key="3">
    <source>
        <dbReference type="ARBA" id="ARBA00022737"/>
    </source>
</evidence>
<keyword evidence="5" id="KW-0040">ANK repeat</keyword>
<accession>A0A6A7FP06</accession>
<keyword evidence="3" id="KW-0677">Repeat</keyword>
<dbReference type="InterPro" id="IPR002110">
    <property type="entry name" value="Ankyrin_rpt"/>
</dbReference>
<dbReference type="SMART" id="SM00028">
    <property type="entry name" value="TPR"/>
    <property type="match status" value="6"/>
</dbReference>
<dbReference type="EMBL" id="IACT01000405">
    <property type="protein sequence ID" value="LAC19822.1"/>
    <property type="molecule type" value="mRNA"/>
</dbReference>
<dbReference type="GO" id="GO:0043596">
    <property type="term" value="C:nuclear replication fork"/>
    <property type="evidence" value="ECO:0007669"/>
    <property type="project" value="TreeGrafter"/>
</dbReference>
<dbReference type="SMART" id="SM00248">
    <property type="entry name" value="ANK"/>
    <property type="match status" value="3"/>
</dbReference>
<feature type="compositionally biased region" description="Acidic residues" evidence="7">
    <location>
        <begin position="700"/>
        <end position="713"/>
    </location>
</feature>
<keyword evidence="4" id="KW-0539">Nucleus</keyword>
<dbReference type="Gene3D" id="3.80.10.10">
    <property type="entry name" value="Ribonuclease Inhibitor"/>
    <property type="match status" value="1"/>
</dbReference>
<reference evidence="8" key="1">
    <citation type="submission" date="2017-11" db="EMBL/GenBank/DDBJ databases">
        <title>The sensing device of the deep-sea amphipod.</title>
        <authorList>
            <person name="Kobayashi H."/>
            <person name="Nagahama T."/>
            <person name="Arai W."/>
            <person name="Sasagawa Y."/>
            <person name="Umeda M."/>
            <person name="Hayashi T."/>
            <person name="Nikaido I."/>
            <person name="Watanabe H."/>
            <person name="Oguri K."/>
            <person name="Kitazato H."/>
            <person name="Fujioka K."/>
            <person name="Kido Y."/>
            <person name="Takami H."/>
        </authorList>
    </citation>
    <scope>NUCLEOTIDE SEQUENCE</scope>
    <source>
        <tissue evidence="8">Whole body</tissue>
    </source>
</reference>
<dbReference type="InterPro" id="IPR052311">
    <property type="entry name" value="MMS22L-TONSL_complex_comp"/>
</dbReference>
<dbReference type="PANTHER" id="PTHR46358:SF1">
    <property type="entry name" value="TONSOKU-LIKE PROTEIN"/>
    <property type="match status" value="1"/>
</dbReference>
<organism evidence="8">
    <name type="scientific">Hirondellea gigas</name>
    <dbReference type="NCBI Taxonomy" id="1518452"/>
    <lineage>
        <taxon>Eukaryota</taxon>
        <taxon>Metazoa</taxon>
        <taxon>Ecdysozoa</taxon>
        <taxon>Arthropoda</taxon>
        <taxon>Crustacea</taxon>
        <taxon>Multicrustacea</taxon>
        <taxon>Malacostraca</taxon>
        <taxon>Eumalacostraca</taxon>
        <taxon>Peracarida</taxon>
        <taxon>Amphipoda</taxon>
        <taxon>Amphilochidea</taxon>
        <taxon>Lysianassida</taxon>
        <taxon>Lysianassidira</taxon>
        <taxon>Lysianassoidea</taxon>
        <taxon>Lysianassidae</taxon>
        <taxon>Hirondellea</taxon>
    </lineage>
</organism>
<dbReference type="InterPro" id="IPR036770">
    <property type="entry name" value="Ankyrin_rpt-contain_sf"/>
</dbReference>
<comment type="subcellular location">
    <subcellularLocation>
        <location evidence="1">Nucleus</location>
    </subcellularLocation>
</comment>
<dbReference type="GO" id="GO:0031297">
    <property type="term" value="P:replication fork processing"/>
    <property type="evidence" value="ECO:0007669"/>
    <property type="project" value="TreeGrafter"/>
</dbReference>